<feature type="signal peptide" evidence="2">
    <location>
        <begin position="1"/>
        <end position="33"/>
    </location>
</feature>
<dbReference type="Gene3D" id="2.60.120.200">
    <property type="match status" value="2"/>
</dbReference>
<dbReference type="Gene3D" id="3.60.21.10">
    <property type="match status" value="1"/>
</dbReference>
<dbReference type="InterPro" id="IPR029052">
    <property type="entry name" value="Metallo-depent_PP-like"/>
</dbReference>
<name>A0A7J5E1X3_NOCSI</name>
<protein>
    <submittedName>
        <fullName evidence="5">DUF5011 domain-containing protein</fullName>
    </submittedName>
</protein>
<feature type="region of interest" description="Disordered" evidence="1">
    <location>
        <begin position="31"/>
        <end position="53"/>
    </location>
</feature>
<gene>
    <name evidence="5" type="ORF">F9L07_10550</name>
</gene>
<feature type="domain" description="Bacterial Ig-like" evidence="4">
    <location>
        <begin position="1417"/>
        <end position="1491"/>
    </location>
</feature>
<dbReference type="Proteomes" id="UP000449906">
    <property type="component" value="Unassembled WGS sequence"/>
</dbReference>
<dbReference type="GO" id="GO:0005975">
    <property type="term" value="P:carbohydrate metabolic process"/>
    <property type="evidence" value="ECO:0007669"/>
    <property type="project" value="UniProtKB-ARBA"/>
</dbReference>
<dbReference type="RefSeq" id="WP_151579628.1">
    <property type="nucleotide sequence ID" value="NZ_WBVM01000001.1"/>
</dbReference>
<evidence type="ECO:0000256" key="2">
    <source>
        <dbReference type="SAM" id="SignalP"/>
    </source>
</evidence>
<feature type="domain" description="Bacterial Ig-like" evidence="4">
    <location>
        <begin position="1319"/>
        <end position="1392"/>
    </location>
</feature>
<keyword evidence="2" id="KW-0732">Signal</keyword>
<dbReference type="Pfam" id="PF16403">
    <property type="entry name" value="Bact_surface_Ig-like"/>
    <property type="match status" value="1"/>
</dbReference>
<dbReference type="Pfam" id="PF16640">
    <property type="entry name" value="Big_3_5"/>
    <property type="match status" value="2"/>
</dbReference>
<evidence type="ECO:0000256" key="1">
    <source>
        <dbReference type="SAM" id="MobiDB-lite"/>
    </source>
</evidence>
<dbReference type="InterPro" id="IPR013320">
    <property type="entry name" value="ConA-like_dom_sf"/>
</dbReference>
<reference evidence="5 6" key="1">
    <citation type="submission" date="2019-09" db="EMBL/GenBank/DDBJ databases">
        <title>Pimelobacter sp. isolated from Paulinella.</title>
        <authorList>
            <person name="Jeong S.E."/>
        </authorList>
    </citation>
    <scope>NUCLEOTIDE SEQUENCE [LARGE SCALE GENOMIC DNA]</scope>
    <source>
        <strain evidence="5 6">Pch-N</strain>
    </source>
</reference>
<organism evidence="5 6">
    <name type="scientific">Nocardioides simplex</name>
    <name type="common">Arthrobacter simplex</name>
    <dbReference type="NCBI Taxonomy" id="2045"/>
    <lineage>
        <taxon>Bacteria</taxon>
        <taxon>Bacillati</taxon>
        <taxon>Actinomycetota</taxon>
        <taxon>Actinomycetes</taxon>
        <taxon>Propionibacteriales</taxon>
        <taxon>Nocardioidaceae</taxon>
        <taxon>Pimelobacter</taxon>
    </lineage>
</organism>
<dbReference type="InterPro" id="IPR032109">
    <property type="entry name" value="Big_3_5"/>
</dbReference>
<dbReference type="Pfam" id="PF13385">
    <property type="entry name" value="Laminin_G_3"/>
    <property type="match status" value="2"/>
</dbReference>
<accession>A0A7J5E1X3</accession>
<dbReference type="EMBL" id="WBVM01000001">
    <property type="protein sequence ID" value="KAB2812235.1"/>
    <property type="molecule type" value="Genomic_DNA"/>
</dbReference>
<sequence>MSARPMRRLRMIATLLVATSVAAGGLLAAPSQAAPPTPSTSVPDAAAAPAAEPAPAPDVLDVGFAGGAASDQAQSLAPITYGTPTFGTDAKQGPVMHVDGVDDAVGFPFEDQWSKLTSGLSVECVFRIDTTMPVSNEKDLCSDKEAGGISMYVTGGNLGFMAHVGGGYKSALTPVEGNRWYHAVATWDGAQIKLYVNGQLAQTTAASGALTFPAATSRRFIVGADASPTGIGQPAPPSTFAASGVFSRAVSADEVRALAAEWDTAIPVPQADVLDVDFADGTPKDRVRDLAVKTFGSPKIAADPALGRDVVTLGGADAYAYALTPHWGDITNAVSIECTFRYNGTLPTSTEASVCSGKEAGGYSIYINDDKVGLMAHIGGGYKTARATITPNRWYHVVATWNGTEIKLYVDGVLAATTPATGALTLPAATARAWTVGGDSSPNAGAQFYAKAKVANARIYGRSLNESEVKALDIAAFGEHPDARVAVTSSVPATGDRISAPVEFDLTVTHQDNATGWTYLLDGKPITPGQLVGPGLSAGAHRISVSAIDVFGKEIKHEIAFESDSIPTGGGTGAGEGKGRVELSAIASSPDGSDVTTTFRAATAAVADGGVQGVIKELPTSLDFTYEQGKQLTGKATPDDEKATTSPTTGDLPFQKYDVQVGAAVTGQQMVWKGVVDPARSVTLHAWNKDTSTWAELATARGVRDGDTVLNAVVRPALVDDGVVHLLVLGTDPFADDLAPRDAKAANDKDKFENPSDYDFSLAHFTDTQYLAEGAAGGTYDNWNGVAEPSDVMQEEERAIWAKAYEASTSWIAQQAGPRKIAWAGHTGDVIENDYYNPLAKDGLGNLLYPGLEEQVRKEFEFTSGAQATLDDAGVVNQVIAGNHDNQLGNETGPTSRFNKYYGPGRYYDAAKAWPSGASYHAWDETTDSQGNVLTPGQDNQNNYVLFSAGGLDFVAVGLSYGVTQAEADWASSVFERYPDRNGILLTHAYIAPSTASDGRGATFSGDGSKLYDEVVTANPNVFLILAGHEHGVGTNLKTKVGATVQHNVVELLADYQFYKVSARELWPDKVDSAGNIDLNGDGVTDHKATDLLQFGASWLRLLQFDVARAEVSIDTYSPHFDNFGATEYDDRKRYNGAEDNLVLPVDLTSRTTTFSTDGLTVVTPTDTVIGVDTARSGWPATVEWTGLAEGQVYAWTAESKTAGGDRIGALRQFGTVFRATAAGTDVTAPTVALPDETTLTVGDPFDPLAGVTATDDTDGDVTDRIQVVGDVDIAKAGSYPLTYVVADTNGNQVVVPRVVKVVEAVDDRTPAAVSGGNVTAVFGQTLHLTAKVDPSAATGTVRFLNGEEVLCEAVISRGTATCTVRTLPPPGAYPIVAGYSGDTRYQPAQRTFVLSVRQPGNPSAPKAHAKLKAKAKKASVARRQAAVLTASVTPKATGRIVFTSKGRTLCTAVIRNGKASCTTARTLRPGTYRVKASYAGSTTHYAGTATFTFRKRR</sequence>
<comment type="caution">
    <text evidence="5">The sequence shown here is derived from an EMBL/GenBank/DDBJ whole genome shotgun (WGS) entry which is preliminary data.</text>
</comment>
<feature type="compositionally biased region" description="Low complexity" evidence="1">
    <location>
        <begin position="39"/>
        <end position="53"/>
    </location>
</feature>
<feature type="region of interest" description="Disordered" evidence="1">
    <location>
        <begin position="631"/>
        <end position="651"/>
    </location>
</feature>
<dbReference type="InterPro" id="IPR013783">
    <property type="entry name" value="Ig-like_fold"/>
</dbReference>
<evidence type="ECO:0000259" key="4">
    <source>
        <dbReference type="Pfam" id="PF16640"/>
    </source>
</evidence>
<dbReference type="Gene3D" id="2.60.40.10">
    <property type="entry name" value="Immunoglobulins"/>
    <property type="match status" value="3"/>
</dbReference>
<dbReference type="SUPFAM" id="SSF56300">
    <property type="entry name" value="Metallo-dependent phosphatases"/>
    <property type="match status" value="1"/>
</dbReference>
<evidence type="ECO:0000259" key="3">
    <source>
        <dbReference type="Pfam" id="PF16403"/>
    </source>
</evidence>
<evidence type="ECO:0000313" key="6">
    <source>
        <dbReference type="Proteomes" id="UP000449906"/>
    </source>
</evidence>
<evidence type="ECO:0000313" key="5">
    <source>
        <dbReference type="EMBL" id="KAB2812235.1"/>
    </source>
</evidence>
<proteinExistence type="predicted"/>
<dbReference type="SUPFAM" id="SSF49899">
    <property type="entry name" value="Concanavalin A-like lectins/glucanases"/>
    <property type="match status" value="2"/>
</dbReference>
<feature type="domain" description="Pesticidal crystal protein Cry22Aa Ig-like" evidence="3">
    <location>
        <begin position="1236"/>
        <end position="1302"/>
    </location>
</feature>
<feature type="chain" id="PRO_5029468927" evidence="2">
    <location>
        <begin position="34"/>
        <end position="1498"/>
    </location>
</feature>
<dbReference type="InterPro" id="IPR032179">
    <property type="entry name" value="Cry22Aa_Ig-like"/>
</dbReference>